<feature type="compositionally biased region" description="Gly residues" evidence="4">
    <location>
        <begin position="524"/>
        <end position="538"/>
    </location>
</feature>
<feature type="repeat" description="ANK" evidence="3">
    <location>
        <begin position="46"/>
        <end position="78"/>
    </location>
</feature>
<keyword evidence="2 3" id="KW-0040">ANK repeat</keyword>
<name>A0A9D4TH02_CHLVU</name>
<feature type="repeat" description="ANK" evidence="3">
    <location>
        <begin position="112"/>
        <end position="144"/>
    </location>
</feature>
<accession>A0A9D4TH02</accession>
<dbReference type="Gene3D" id="1.25.40.20">
    <property type="entry name" value="Ankyrin repeat-containing domain"/>
    <property type="match status" value="3"/>
</dbReference>
<dbReference type="Proteomes" id="UP001055712">
    <property type="component" value="Unassembled WGS sequence"/>
</dbReference>
<dbReference type="PANTHER" id="PTHR24171:SF8">
    <property type="entry name" value="BRCA1-ASSOCIATED RING DOMAIN PROTEIN 1"/>
    <property type="match status" value="1"/>
</dbReference>
<dbReference type="Pfam" id="PF12796">
    <property type="entry name" value="Ank_2"/>
    <property type="match status" value="2"/>
</dbReference>
<dbReference type="SMART" id="SM00248">
    <property type="entry name" value="ANK"/>
    <property type="match status" value="6"/>
</dbReference>
<keyword evidence="7" id="KW-1185">Reference proteome</keyword>
<gene>
    <name evidence="6" type="ORF">D9Q98_008964</name>
</gene>
<sequence>MEDQAEKFKLHKKHNGLLLVASSRGYLADVEGLLELGAALDCKDKQGRAPLHFAAANGRTAVVRFLWSKGAEVDAETPEGRTPLHLAALAGHAEAAALLLQKGGWAEAYDCQDDTPLHLAARFGHTAVMEVLFEHGAKAGAENKQGLTPMGCALVGNHVAPAKLLRGWGASLTDKPHGYSLLHLAAGVGSLASVTFLLECGADPNERDNREGVTPLHSAALGACVRCVKALLEAGADPGLEDSEGKLAADLVAPQDAAQLAELLAAKPSGMAKAGAKKAGWQPSPSKSAQQQFIDLPQSEQLRKVERWALLEPADLAASLGQYPPHAAAETTARMVQLSATRCLLNIHKAQAALHADEEFQADAQQSHVREAIDAIRADTSKYERYAANPQILSVLQKMRRMHGVAQANGQRTVEIEGMLAKPGWEQRDSERRLAIEAACSAHLAAAAAAAATVEGASAEEAAKAAYEAAFQKAKEAASGSASAAAAAEAKKAAEAETATKGAVATKLAAAGTSATSMLRQRMAGGGGGGGGAGGGAGASTAVGDAAGREIEEREKKADEDDDLPEYMKGGFSWKKVGQEFMRQSAMSLIFLVIFLIGSWIVRGRPPWVL</sequence>
<protein>
    <submittedName>
        <fullName evidence="6">Uncharacterized protein</fullName>
    </submittedName>
</protein>
<feature type="transmembrane region" description="Helical" evidence="5">
    <location>
        <begin position="585"/>
        <end position="602"/>
    </location>
</feature>
<keyword evidence="5" id="KW-0812">Transmembrane</keyword>
<evidence type="ECO:0000256" key="2">
    <source>
        <dbReference type="ARBA" id="ARBA00023043"/>
    </source>
</evidence>
<dbReference type="InterPro" id="IPR002110">
    <property type="entry name" value="Ankyrin_rpt"/>
</dbReference>
<evidence type="ECO:0000313" key="7">
    <source>
        <dbReference type="Proteomes" id="UP001055712"/>
    </source>
</evidence>
<reference evidence="6" key="1">
    <citation type="journal article" date="2019" name="Plant J.">
        <title>Chlorella vulgaris genome assembly and annotation reveals the molecular basis for metabolic acclimation to high light conditions.</title>
        <authorList>
            <person name="Cecchin M."/>
            <person name="Marcolungo L."/>
            <person name="Rossato M."/>
            <person name="Girolomoni L."/>
            <person name="Cosentino E."/>
            <person name="Cuine S."/>
            <person name="Li-Beisson Y."/>
            <person name="Delledonne M."/>
            <person name="Ballottari M."/>
        </authorList>
    </citation>
    <scope>NUCLEOTIDE SEQUENCE</scope>
    <source>
        <strain evidence="6">211/11P</strain>
    </source>
</reference>
<dbReference type="OrthoDB" id="515479at2759"/>
<keyword evidence="1" id="KW-0677">Repeat</keyword>
<dbReference type="GO" id="GO:0085020">
    <property type="term" value="P:protein K6-linked ubiquitination"/>
    <property type="evidence" value="ECO:0007669"/>
    <property type="project" value="TreeGrafter"/>
</dbReference>
<dbReference type="PRINTS" id="PR01415">
    <property type="entry name" value="ANKYRIN"/>
</dbReference>
<dbReference type="AlphaFoldDB" id="A0A9D4TH02"/>
<feature type="repeat" description="ANK" evidence="3">
    <location>
        <begin position="177"/>
        <end position="209"/>
    </location>
</feature>
<feature type="repeat" description="ANK" evidence="3">
    <location>
        <begin position="79"/>
        <end position="111"/>
    </location>
</feature>
<organism evidence="6 7">
    <name type="scientific">Chlorella vulgaris</name>
    <name type="common">Green alga</name>
    <dbReference type="NCBI Taxonomy" id="3077"/>
    <lineage>
        <taxon>Eukaryota</taxon>
        <taxon>Viridiplantae</taxon>
        <taxon>Chlorophyta</taxon>
        <taxon>core chlorophytes</taxon>
        <taxon>Trebouxiophyceae</taxon>
        <taxon>Chlorellales</taxon>
        <taxon>Chlorellaceae</taxon>
        <taxon>Chlorella clade</taxon>
        <taxon>Chlorella</taxon>
    </lineage>
</organism>
<evidence type="ECO:0000313" key="6">
    <source>
        <dbReference type="EMBL" id="KAI3425195.1"/>
    </source>
</evidence>
<dbReference type="PANTHER" id="PTHR24171">
    <property type="entry name" value="ANKYRIN REPEAT DOMAIN-CONTAINING PROTEIN 39-RELATED"/>
    <property type="match status" value="1"/>
</dbReference>
<keyword evidence="5" id="KW-1133">Transmembrane helix</keyword>
<feature type="repeat" description="ANK" evidence="3">
    <location>
        <begin position="211"/>
        <end position="243"/>
    </location>
</feature>
<dbReference type="PROSITE" id="PS50088">
    <property type="entry name" value="ANK_REPEAT"/>
    <property type="match status" value="5"/>
</dbReference>
<reference evidence="6" key="2">
    <citation type="submission" date="2020-11" db="EMBL/GenBank/DDBJ databases">
        <authorList>
            <person name="Cecchin M."/>
            <person name="Marcolungo L."/>
            <person name="Rossato M."/>
            <person name="Girolomoni L."/>
            <person name="Cosentino E."/>
            <person name="Cuine S."/>
            <person name="Li-Beisson Y."/>
            <person name="Delledonne M."/>
            <person name="Ballottari M."/>
        </authorList>
    </citation>
    <scope>NUCLEOTIDE SEQUENCE</scope>
    <source>
        <strain evidence="6">211/11P</strain>
        <tissue evidence="6">Whole cell</tissue>
    </source>
</reference>
<evidence type="ECO:0000256" key="1">
    <source>
        <dbReference type="ARBA" id="ARBA00022737"/>
    </source>
</evidence>
<dbReference type="InterPro" id="IPR036770">
    <property type="entry name" value="Ankyrin_rpt-contain_sf"/>
</dbReference>
<dbReference type="EMBL" id="SIDB01000012">
    <property type="protein sequence ID" value="KAI3425195.1"/>
    <property type="molecule type" value="Genomic_DNA"/>
</dbReference>
<dbReference type="Pfam" id="PF00023">
    <property type="entry name" value="Ank"/>
    <property type="match status" value="1"/>
</dbReference>
<keyword evidence="5" id="KW-0472">Membrane</keyword>
<dbReference type="SUPFAM" id="SSF48403">
    <property type="entry name" value="Ankyrin repeat"/>
    <property type="match status" value="1"/>
</dbReference>
<evidence type="ECO:0000256" key="4">
    <source>
        <dbReference type="SAM" id="MobiDB-lite"/>
    </source>
</evidence>
<dbReference type="GO" id="GO:0004842">
    <property type="term" value="F:ubiquitin-protein transferase activity"/>
    <property type="evidence" value="ECO:0007669"/>
    <property type="project" value="TreeGrafter"/>
</dbReference>
<proteinExistence type="predicted"/>
<evidence type="ECO:0000256" key="3">
    <source>
        <dbReference type="PROSITE-ProRule" id="PRU00023"/>
    </source>
</evidence>
<feature type="region of interest" description="Disordered" evidence="4">
    <location>
        <begin position="521"/>
        <end position="565"/>
    </location>
</feature>
<dbReference type="PROSITE" id="PS50297">
    <property type="entry name" value="ANK_REP_REGION"/>
    <property type="match status" value="5"/>
</dbReference>
<feature type="compositionally biased region" description="Basic and acidic residues" evidence="4">
    <location>
        <begin position="547"/>
        <end position="559"/>
    </location>
</feature>
<comment type="caution">
    <text evidence="6">The sequence shown here is derived from an EMBL/GenBank/DDBJ whole genome shotgun (WGS) entry which is preliminary data.</text>
</comment>
<evidence type="ECO:0000256" key="5">
    <source>
        <dbReference type="SAM" id="Phobius"/>
    </source>
</evidence>